<dbReference type="PROSITE" id="PS50943">
    <property type="entry name" value="HTH_CROC1"/>
    <property type="match status" value="1"/>
</dbReference>
<dbReference type="RefSeq" id="WP_089934402.1">
    <property type="nucleotide sequence ID" value="NZ_FMVP01000004.1"/>
</dbReference>
<evidence type="ECO:0000259" key="2">
    <source>
        <dbReference type="PROSITE" id="PS50943"/>
    </source>
</evidence>
<dbReference type="Gene3D" id="1.10.260.40">
    <property type="entry name" value="lambda repressor-like DNA-binding domains"/>
    <property type="match status" value="1"/>
</dbReference>
<evidence type="ECO:0000313" key="4">
    <source>
        <dbReference type="Proteomes" id="UP000199410"/>
    </source>
</evidence>
<dbReference type="Proteomes" id="UP000199410">
    <property type="component" value="Unassembled WGS sequence"/>
</dbReference>
<evidence type="ECO:0000313" key="3">
    <source>
        <dbReference type="EMBL" id="SEQ51447.1"/>
    </source>
</evidence>
<dbReference type="SMART" id="SM00530">
    <property type="entry name" value="HTH_XRE"/>
    <property type="match status" value="1"/>
</dbReference>
<sequence>MTKFDNLLVAERIKICRKNSGYSQEELANLLGMKRTNIANYEAGRIIPPGNIIVAMSDIFRVSTDYILGLSESFNDKVDSEELKIIQRAKTKMSDDDWERAMKILKLSFVEAFDDELEDEDEDI</sequence>
<dbReference type="SUPFAM" id="SSF47413">
    <property type="entry name" value="lambda repressor-like DNA-binding domains"/>
    <property type="match status" value="1"/>
</dbReference>
<accession>A0A1H9GMT8</accession>
<dbReference type="InterPro" id="IPR010982">
    <property type="entry name" value="Lambda_DNA-bd_dom_sf"/>
</dbReference>
<reference evidence="3 4" key="1">
    <citation type="submission" date="2016-10" db="EMBL/GenBank/DDBJ databases">
        <authorList>
            <person name="Varghese N."/>
            <person name="Submissions S."/>
        </authorList>
    </citation>
    <scope>NUCLEOTIDE SEQUENCE [LARGE SCALE GENOMIC DNA]</scope>
    <source>
        <strain evidence="3 4">TC-13</strain>
    </source>
</reference>
<gene>
    <name evidence="3" type="ORF">SAMN02787113_01871</name>
</gene>
<dbReference type="Pfam" id="PF01381">
    <property type="entry name" value="HTH_3"/>
    <property type="match status" value="1"/>
</dbReference>
<dbReference type="InterPro" id="IPR001387">
    <property type="entry name" value="Cro/C1-type_HTH"/>
</dbReference>
<dbReference type="PANTHER" id="PTHR46558:SF11">
    <property type="entry name" value="HTH-TYPE TRANSCRIPTIONAL REGULATOR XRE"/>
    <property type="match status" value="1"/>
</dbReference>
<organism evidence="3 4">
    <name type="scientific">Lysinibacillus fusiformis</name>
    <dbReference type="NCBI Taxonomy" id="28031"/>
    <lineage>
        <taxon>Bacteria</taxon>
        <taxon>Bacillati</taxon>
        <taxon>Bacillota</taxon>
        <taxon>Bacilli</taxon>
        <taxon>Bacillales</taxon>
        <taxon>Bacillaceae</taxon>
        <taxon>Lysinibacillus</taxon>
    </lineage>
</organism>
<dbReference type="AlphaFoldDB" id="A0A1H9GMT8"/>
<dbReference type="PANTHER" id="PTHR46558">
    <property type="entry name" value="TRACRIPTIONAL REGULATORY PROTEIN-RELATED-RELATED"/>
    <property type="match status" value="1"/>
</dbReference>
<evidence type="ECO:0000256" key="1">
    <source>
        <dbReference type="ARBA" id="ARBA00023125"/>
    </source>
</evidence>
<feature type="domain" description="HTH cro/C1-type" evidence="2">
    <location>
        <begin position="13"/>
        <end position="67"/>
    </location>
</feature>
<keyword evidence="1 3" id="KW-0238">DNA-binding</keyword>
<dbReference type="CDD" id="cd00093">
    <property type="entry name" value="HTH_XRE"/>
    <property type="match status" value="1"/>
</dbReference>
<name>A0A1H9GMT8_9BACI</name>
<protein>
    <submittedName>
        <fullName evidence="3">DNA-binding transcriptional regulator, XRE-family HTH domain</fullName>
    </submittedName>
</protein>
<proteinExistence type="predicted"/>
<dbReference type="GO" id="GO:0003677">
    <property type="term" value="F:DNA binding"/>
    <property type="evidence" value="ECO:0007669"/>
    <property type="project" value="UniProtKB-KW"/>
</dbReference>
<comment type="caution">
    <text evidence="3">The sequence shown here is derived from an EMBL/GenBank/DDBJ whole genome shotgun (WGS) entry which is preliminary data.</text>
</comment>
<dbReference type="EMBL" id="FOEL01000005">
    <property type="protein sequence ID" value="SEQ51447.1"/>
    <property type="molecule type" value="Genomic_DNA"/>
</dbReference>